<dbReference type="Proteomes" id="UP000215738">
    <property type="component" value="Unassembled WGS sequence"/>
</dbReference>
<protein>
    <submittedName>
        <fullName evidence="1">Hemagglutinin</fullName>
    </submittedName>
</protein>
<accession>A0ABX4FQ77</accession>
<comment type="caution">
    <text evidence="1">The sequence shown here is derived from an EMBL/GenBank/DDBJ whole genome shotgun (WGS) entry which is preliminary data.</text>
</comment>
<reference evidence="1 2" key="1">
    <citation type="submission" date="2017-07" db="EMBL/GenBank/DDBJ databases">
        <title>Virulence factors identified in Actinobacillus seminis.</title>
        <authorList>
            <person name="Negrete-Abascal E."/>
            <person name="Vaca-Pacheco S."/>
            <person name="Montes-Garcia F."/>
            <person name="Leyto-Gil A.M."/>
            <person name="Fragoso-Garcia E."/>
            <person name="Carvente-Garcia R."/>
            <person name="Perez-Agueros S."/>
            <person name="Castelan-Sanchez H.G."/>
            <person name="Garcia-Molina A."/>
            <person name="Villamar T.E."/>
            <person name="Vazquez-Cruz C."/>
        </authorList>
    </citation>
    <scope>NUCLEOTIDE SEQUENCE [LARGE SCALE GENOMIC DNA]</scope>
    <source>
        <strain evidence="1 2">ATCC 15768</strain>
    </source>
</reference>
<sequence>MRENVRLRKSCFYGTATNVQNDYADVLQKNGYTYTSADGKTYNSGAYSIVHDKDFVGNKWIPFLLGTNDTTKGNCGIFCYSHSSYFAEVPEQHQRDKNGEYILDKNNNKIETEDWKDYKGKWGKPTEKDENGKYINKYIPKLINPNKPNGEKYEKNPF</sequence>
<evidence type="ECO:0000313" key="2">
    <source>
        <dbReference type="Proteomes" id="UP000215738"/>
    </source>
</evidence>
<evidence type="ECO:0000313" key="1">
    <source>
        <dbReference type="EMBL" id="OZN24033.1"/>
    </source>
</evidence>
<proteinExistence type="predicted"/>
<gene>
    <name evidence="1" type="ORF">CFY87_11340</name>
</gene>
<keyword evidence="2" id="KW-1185">Reference proteome</keyword>
<name>A0ABX4FQ77_9PAST</name>
<dbReference type="EMBL" id="NLFK01000020">
    <property type="protein sequence ID" value="OZN24033.1"/>
    <property type="molecule type" value="Genomic_DNA"/>
</dbReference>
<organism evidence="1 2">
    <name type="scientific">Actinobacillus seminis</name>
    <dbReference type="NCBI Taxonomy" id="722"/>
    <lineage>
        <taxon>Bacteria</taxon>
        <taxon>Pseudomonadati</taxon>
        <taxon>Pseudomonadota</taxon>
        <taxon>Gammaproteobacteria</taxon>
        <taxon>Pasteurellales</taxon>
        <taxon>Pasteurellaceae</taxon>
        <taxon>Actinobacillus</taxon>
    </lineage>
</organism>